<feature type="region of interest" description="Disordered" evidence="1">
    <location>
        <begin position="1"/>
        <end position="26"/>
    </location>
</feature>
<evidence type="ECO:0000313" key="2">
    <source>
        <dbReference type="EMBL" id="GAA0745186.1"/>
    </source>
</evidence>
<name>A0ABP3UYY4_9BURK</name>
<reference evidence="3" key="1">
    <citation type="journal article" date="2019" name="Int. J. Syst. Evol. Microbiol.">
        <title>The Global Catalogue of Microorganisms (GCM) 10K type strain sequencing project: providing services to taxonomists for standard genome sequencing and annotation.</title>
        <authorList>
            <consortium name="The Broad Institute Genomics Platform"/>
            <consortium name="The Broad Institute Genome Sequencing Center for Infectious Disease"/>
            <person name="Wu L."/>
            <person name="Ma J."/>
        </authorList>
    </citation>
    <scope>NUCLEOTIDE SEQUENCE [LARGE SCALE GENOMIC DNA]</scope>
    <source>
        <strain evidence="3">JCM 15503</strain>
    </source>
</reference>
<comment type="caution">
    <text evidence="2">The sequence shown here is derived from an EMBL/GenBank/DDBJ whole genome shotgun (WGS) entry which is preliminary data.</text>
</comment>
<keyword evidence="3" id="KW-1185">Reference proteome</keyword>
<dbReference type="EMBL" id="BAAAEW010000004">
    <property type="protein sequence ID" value="GAA0745186.1"/>
    <property type="molecule type" value="Genomic_DNA"/>
</dbReference>
<evidence type="ECO:0000313" key="3">
    <source>
        <dbReference type="Proteomes" id="UP001500279"/>
    </source>
</evidence>
<dbReference type="Proteomes" id="UP001500279">
    <property type="component" value="Unassembled WGS sequence"/>
</dbReference>
<accession>A0ABP3UYY4</accession>
<gene>
    <name evidence="2" type="ORF">GCM10009107_11480</name>
</gene>
<sequence>MTLRAPTNPRASPSRRGRHPGKCWTADLGGGTTGPCASAGPVNMQTLGLSVAAERPYRQLLRTPARRLAKFRHVRTSTSTAAMNPLLMGLTHNGHMNKKEWQ</sequence>
<organism evidence="2 3">
    <name type="scientific">Ideonella azotifigens</name>
    <dbReference type="NCBI Taxonomy" id="513160"/>
    <lineage>
        <taxon>Bacteria</taxon>
        <taxon>Pseudomonadati</taxon>
        <taxon>Pseudomonadota</taxon>
        <taxon>Betaproteobacteria</taxon>
        <taxon>Burkholderiales</taxon>
        <taxon>Sphaerotilaceae</taxon>
        <taxon>Ideonella</taxon>
    </lineage>
</organism>
<proteinExistence type="predicted"/>
<evidence type="ECO:0000256" key="1">
    <source>
        <dbReference type="SAM" id="MobiDB-lite"/>
    </source>
</evidence>
<protein>
    <submittedName>
        <fullName evidence="2">Uncharacterized protein</fullName>
    </submittedName>
</protein>